<keyword evidence="2" id="KW-1185">Reference proteome</keyword>
<gene>
    <name evidence="1" type="ORF">WA1_29500</name>
</gene>
<evidence type="ECO:0000313" key="2">
    <source>
        <dbReference type="Proteomes" id="UP000076925"/>
    </source>
</evidence>
<dbReference type="InterPro" id="IPR025427">
    <property type="entry name" value="DUF4160"/>
</dbReference>
<organism evidence="1 2">
    <name type="scientific">Scytonema hofmannii PCC 7110</name>
    <dbReference type="NCBI Taxonomy" id="128403"/>
    <lineage>
        <taxon>Bacteria</taxon>
        <taxon>Bacillati</taxon>
        <taxon>Cyanobacteriota</taxon>
        <taxon>Cyanophyceae</taxon>
        <taxon>Nostocales</taxon>
        <taxon>Scytonemataceae</taxon>
        <taxon>Scytonema</taxon>
    </lineage>
</organism>
<dbReference type="OrthoDB" id="122670at2"/>
<accession>A0A139X5X6</accession>
<comment type="caution">
    <text evidence="1">The sequence shown here is derived from an EMBL/GenBank/DDBJ whole genome shotgun (WGS) entry which is preliminary data.</text>
</comment>
<protein>
    <submittedName>
        <fullName evidence="1">Transcriptional regulator</fullName>
    </submittedName>
</protein>
<dbReference type="STRING" id="128403.WA1_29500"/>
<dbReference type="EMBL" id="ANNX02000031">
    <property type="protein sequence ID" value="KYC40090.1"/>
    <property type="molecule type" value="Genomic_DNA"/>
</dbReference>
<reference evidence="1 2" key="1">
    <citation type="journal article" date="2013" name="Genome Biol. Evol.">
        <title>Genomes of Stigonematalean cyanobacteria (subsection V) and the evolution of oxygenic photosynthesis from prokaryotes to plastids.</title>
        <authorList>
            <person name="Dagan T."/>
            <person name="Roettger M."/>
            <person name="Stucken K."/>
            <person name="Landan G."/>
            <person name="Koch R."/>
            <person name="Major P."/>
            <person name="Gould S.B."/>
            <person name="Goremykin V.V."/>
            <person name="Rippka R."/>
            <person name="Tandeau de Marsac N."/>
            <person name="Gugger M."/>
            <person name="Lockhart P.J."/>
            <person name="Allen J.F."/>
            <person name="Brune I."/>
            <person name="Maus I."/>
            <person name="Puhler A."/>
            <person name="Martin W.F."/>
        </authorList>
    </citation>
    <scope>NUCLEOTIDE SEQUENCE [LARGE SCALE GENOMIC DNA]</scope>
    <source>
        <strain evidence="1 2">PCC 7110</strain>
    </source>
</reference>
<dbReference type="Proteomes" id="UP000076925">
    <property type="component" value="Unassembled WGS sequence"/>
</dbReference>
<name>A0A139X5X6_9CYAN</name>
<dbReference type="RefSeq" id="WP_017750123.1">
    <property type="nucleotide sequence ID" value="NZ_KQ976354.1"/>
</dbReference>
<sequence length="86" mass="10192">MPEISRFFGIIITMYYNDHPPPHFHVRYNQQKAIVSIETLEILEGELTSRLFKLVLEWATLHESELMADWELARDNQPLNKILPLE</sequence>
<evidence type="ECO:0000313" key="1">
    <source>
        <dbReference type="EMBL" id="KYC40090.1"/>
    </source>
</evidence>
<proteinExistence type="predicted"/>
<dbReference type="Pfam" id="PF13711">
    <property type="entry name" value="DUF4160"/>
    <property type="match status" value="1"/>
</dbReference>
<dbReference type="AlphaFoldDB" id="A0A139X5X6"/>